<dbReference type="SUPFAM" id="SSF52141">
    <property type="entry name" value="Uracil-DNA glycosylase-like"/>
    <property type="match status" value="1"/>
</dbReference>
<sequence length="205" mass="23686">MSPNNDQQHLDNLLDQIRRCTICRDHLPLGPRPVIQAASSARLMIVGQAPGTKVHQTGIPWNDPSGDRLRRWLDLDRDSFYNPEHIAIMPMGLCYPGRGKSGDLPPRPECAPQWHPQVWPLLPDIGMTLLVGQYAQQRYLKDKPKTLTETVKAWRNWAPQYIPMPHPSPRNTLWLKKNPWFEEEVVPYIREYVHRHLGLESGKGR</sequence>
<dbReference type="PANTHER" id="PTHR42160">
    <property type="entry name" value="URACIL-DNA GLYCOSYLASE SUPERFAMILY PROTEIN"/>
    <property type="match status" value="1"/>
</dbReference>
<dbReference type="CDD" id="cd10033">
    <property type="entry name" value="UDG_like"/>
    <property type="match status" value="1"/>
</dbReference>
<dbReference type="SMART" id="SM00986">
    <property type="entry name" value="UDG"/>
    <property type="match status" value="1"/>
</dbReference>
<dbReference type="RefSeq" id="WP_039458759.1">
    <property type="nucleotide sequence ID" value="NZ_JWLZ01000046.1"/>
</dbReference>
<proteinExistence type="predicted"/>
<dbReference type="Pfam" id="PF03167">
    <property type="entry name" value="UDG"/>
    <property type="match status" value="1"/>
</dbReference>
<dbReference type="InterPro" id="IPR047124">
    <property type="entry name" value="HI_0220.2"/>
</dbReference>
<reference evidence="2 3" key="1">
    <citation type="submission" date="2014-12" db="EMBL/GenBank/DDBJ databases">
        <title>Genome sequencing of Photobacterium gaetbulicola AD005a.</title>
        <authorList>
            <person name="Adrian T.G.S."/>
            <person name="Chan K.G."/>
        </authorList>
    </citation>
    <scope>NUCLEOTIDE SEQUENCE [LARGE SCALE GENOMIC DNA]</scope>
    <source>
        <strain evidence="2 3">AD005a</strain>
    </source>
</reference>
<name>A0A0B9G898_9GAMM</name>
<dbReference type="Gene3D" id="3.40.470.10">
    <property type="entry name" value="Uracil-DNA glycosylase-like domain"/>
    <property type="match status" value="1"/>
</dbReference>
<evidence type="ECO:0000313" key="3">
    <source>
        <dbReference type="Proteomes" id="UP000031278"/>
    </source>
</evidence>
<dbReference type="AlphaFoldDB" id="A0A0B9G898"/>
<accession>A0A0B9G898</accession>
<dbReference type="Proteomes" id="UP000031278">
    <property type="component" value="Unassembled WGS sequence"/>
</dbReference>
<gene>
    <name evidence="2" type="ORF">RJ45_04615</name>
</gene>
<dbReference type="InterPro" id="IPR036895">
    <property type="entry name" value="Uracil-DNA_glycosylase-like_sf"/>
</dbReference>
<comment type="caution">
    <text evidence="2">The sequence shown here is derived from an EMBL/GenBank/DDBJ whole genome shotgun (WGS) entry which is preliminary data.</text>
</comment>
<evidence type="ECO:0000313" key="2">
    <source>
        <dbReference type="EMBL" id="KHT64804.1"/>
    </source>
</evidence>
<dbReference type="InterPro" id="IPR005122">
    <property type="entry name" value="Uracil-DNA_glycosylase-like"/>
</dbReference>
<evidence type="ECO:0000259" key="1">
    <source>
        <dbReference type="SMART" id="SM00986"/>
    </source>
</evidence>
<protein>
    <submittedName>
        <fullName evidence="2">IclR family transcriptional regulator</fullName>
    </submittedName>
</protein>
<dbReference type="PANTHER" id="PTHR42160:SF1">
    <property type="entry name" value="URACIL-DNA GLYCOSYLASE SUPERFAMILY PROTEIN"/>
    <property type="match status" value="1"/>
</dbReference>
<feature type="domain" description="Uracil-DNA glycosylase-like" evidence="1">
    <location>
        <begin position="34"/>
        <end position="190"/>
    </location>
</feature>
<organism evidence="2 3">
    <name type="scientific">Photobacterium gaetbulicola</name>
    <dbReference type="NCBI Taxonomy" id="1295392"/>
    <lineage>
        <taxon>Bacteria</taxon>
        <taxon>Pseudomonadati</taxon>
        <taxon>Pseudomonadota</taxon>
        <taxon>Gammaproteobacteria</taxon>
        <taxon>Vibrionales</taxon>
        <taxon>Vibrionaceae</taxon>
        <taxon>Photobacterium</taxon>
    </lineage>
</organism>
<dbReference type="SMART" id="SM00987">
    <property type="entry name" value="UreE_C"/>
    <property type="match status" value="1"/>
</dbReference>
<dbReference type="EMBL" id="JWLZ01000046">
    <property type="protein sequence ID" value="KHT64804.1"/>
    <property type="molecule type" value="Genomic_DNA"/>
</dbReference>